<dbReference type="Proteomes" id="UP001501470">
    <property type="component" value="Unassembled WGS sequence"/>
</dbReference>
<gene>
    <name evidence="1" type="ORF">GCM10009827_068710</name>
</gene>
<evidence type="ECO:0008006" key="3">
    <source>
        <dbReference type="Google" id="ProtNLM"/>
    </source>
</evidence>
<accession>A0ABP4MA05</accession>
<protein>
    <recommendedName>
        <fullName evidence="3">Arylcarboxylate reductase</fullName>
    </recommendedName>
</protein>
<name>A0ABP4MA05_9ACTN</name>
<organism evidence="1 2">
    <name type="scientific">Dactylosporangium maewongense</name>
    <dbReference type="NCBI Taxonomy" id="634393"/>
    <lineage>
        <taxon>Bacteria</taxon>
        <taxon>Bacillati</taxon>
        <taxon>Actinomycetota</taxon>
        <taxon>Actinomycetes</taxon>
        <taxon>Micromonosporales</taxon>
        <taxon>Micromonosporaceae</taxon>
        <taxon>Dactylosporangium</taxon>
    </lineage>
</organism>
<dbReference type="Gene3D" id="3.40.50.12780">
    <property type="entry name" value="N-terminal domain of ligase-like"/>
    <property type="match status" value="1"/>
</dbReference>
<dbReference type="SUPFAM" id="SSF56801">
    <property type="entry name" value="Acetyl-CoA synthetase-like"/>
    <property type="match status" value="1"/>
</dbReference>
<evidence type="ECO:0000313" key="1">
    <source>
        <dbReference type="EMBL" id="GAA1539674.1"/>
    </source>
</evidence>
<dbReference type="EMBL" id="BAAAQD010000015">
    <property type="protein sequence ID" value="GAA1539674.1"/>
    <property type="molecule type" value="Genomic_DNA"/>
</dbReference>
<proteinExistence type="predicted"/>
<sequence>MGIKCGDFPNPRHGTMPATQVLWETAACFPVSGASSRTHRFRHPKDESMTTVMEPAAARTDAWLAADLDEWTVRVVRRHFDPVTGSPYWLARRPHLGFDPLDITRYDDLAQFGPFSLATLRELDPVQLVPADVPRPLAGRIWESGGTTGKPCRIFHTPSMAEHHTAWRLAGLRLSGFEPGRTWLYACPSGPHIVGRGANQIAELYESTVYTMDLDPRWIKTLIRDSRLVEMNMYVEHTIEQMTDVLETGRVHYLETTPAIMQALISRRPELVAGLSGVGLGGTQLTPPMYTEIAEALQGGVIGMTYGNTFGCAMGLPVERDGAILPYLPNYPQVTMAVVDKEDPRRTVGYGETGRVRLTVLHDDLFLPNIMERDQAVRHRVEGWPCDAVANVRPLQISSAAPEGLY</sequence>
<reference evidence="2" key="1">
    <citation type="journal article" date="2019" name="Int. J. Syst. Evol. Microbiol.">
        <title>The Global Catalogue of Microorganisms (GCM) 10K type strain sequencing project: providing services to taxonomists for standard genome sequencing and annotation.</title>
        <authorList>
            <consortium name="The Broad Institute Genomics Platform"/>
            <consortium name="The Broad Institute Genome Sequencing Center for Infectious Disease"/>
            <person name="Wu L."/>
            <person name="Ma J."/>
        </authorList>
    </citation>
    <scope>NUCLEOTIDE SEQUENCE [LARGE SCALE GENOMIC DNA]</scope>
    <source>
        <strain evidence="2">JCM 15933</strain>
    </source>
</reference>
<evidence type="ECO:0000313" key="2">
    <source>
        <dbReference type="Proteomes" id="UP001501470"/>
    </source>
</evidence>
<comment type="caution">
    <text evidence="1">The sequence shown here is derived from an EMBL/GenBank/DDBJ whole genome shotgun (WGS) entry which is preliminary data.</text>
</comment>
<keyword evidence="2" id="KW-1185">Reference proteome</keyword>
<dbReference type="InterPro" id="IPR042099">
    <property type="entry name" value="ANL_N_sf"/>
</dbReference>